<keyword evidence="2" id="KW-1185">Reference proteome</keyword>
<name>A0ABT5VG39_9BACI</name>
<sequence>MDMKFVDDLYEMYKNHLTGDEEDAYIIVDGILQEISKEDVKKLIDELSDNERFEMFGMYLYETFRLKVAQEGIGETLNEDDQGKGYIH</sequence>
<dbReference type="Pfam" id="PF19651">
    <property type="entry name" value="DUF6154"/>
    <property type="match status" value="1"/>
</dbReference>
<proteinExistence type="predicted"/>
<reference evidence="1" key="1">
    <citation type="submission" date="2024-05" db="EMBL/GenBank/DDBJ databases">
        <title>Alkalihalobacillus sp. strain MEB203 novel alkaliphilic bacterium from Lonar Lake, India.</title>
        <authorList>
            <person name="Joshi A."/>
            <person name="Thite S."/>
            <person name="Mengade P."/>
        </authorList>
    </citation>
    <scope>NUCLEOTIDE SEQUENCE</scope>
    <source>
        <strain evidence="1">MEB 203</strain>
    </source>
</reference>
<gene>
    <name evidence="1" type="ORF">N7Z68_13610</name>
</gene>
<dbReference type="InterPro" id="IPR046152">
    <property type="entry name" value="DUF6154"/>
</dbReference>
<comment type="caution">
    <text evidence="1">The sequence shown here is derived from an EMBL/GenBank/DDBJ whole genome shotgun (WGS) entry which is preliminary data.</text>
</comment>
<organism evidence="1 2">
    <name type="scientific">Alkalihalobacterium chitinilyticum</name>
    <dbReference type="NCBI Taxonomy" id="2980103"/>
    <lineage>
        <taxon>Bacteria</taxon>
        <taxon>Bacillati</taxon>
        <taxon>Bacillota</taxon>
        <taxon>Bacilli</taxon>
        <taxon>Bacillales</taxon>
        <taxon>Bacillaceae</taxon>
        <taxon>Alkalihalobacterium</taxon>
    </lineage>
</organism>
<evidence type="ECO:0000313" key="1">
    <source>
        <dbReference type="EMBL" id="MDE5414411.1"/>
    </source>
</evidence>
<dbReference type="EMBL" id="JAOTPO010000009">
    <property type="protein sequence ID" value="MDE5414411.1"/>
    <property type="molecule type" value="Genomic_DNA"/>
</dbReference>
<dbReference type="Proteomes" id="UP001148125">
    <property type="component" value="Unassembled WGS sequence"/>
</dbReference>
<evidence type="ECO:0000313" key="2">
    <source>
        <dbReference type="Proteomes" id="UP001148125"/>
    </source>
</evidence>
<protein>
    <submittedName>
        <fullName evidence="1">DUF6154 family protein</fullName>
    </submittedName>
</protein>
<accession>A0ABT5VG39</accession>